<dbReference type="Gene3D" id="3.40.50.2000">
    <property type="entry name" value="Glycogen Phosphorylase B"/>
    <property type="match status" value="2"/>
</dbReference>
<dbReference type="PANTHER" id="PTHR45947:SF3">
    <property type="entry name" value="SULFOQUINOVOSYL TRANSFERASE SQD2"/>
    <property type="match status" value="1"/>
</dbReference>
<gene>
    <name evidence="2" type="ORF">A2160_02075</name>
</gene>
<dbReference type="InterPro" id="IPR001296">
    <property type="entry name" value="Glyco_trans_1"/>
</dbReference>
<dbReference type="STRING" id="1797457.A2160_02075"/>
<protein>
    <recommendedName>
        <fullName evidence="1">Glycosyl transferase family 1 domain-containing protein</fullName>
    </recommendedName>
</protein>
<comment type="caution">
    <text evidence="2">The sequence shown here is derived from an EMBL/GenBank/DDBJ whole genome shotgun (WGS) entry which is preliminary data.</text>
</comment>
<feature type="domain" description="Glycosyl transferase family 1" evidence="1">
    <location>
        <begin position="196"/>
        <end position="360"/>
    </location>
</feature>
<dbReference type="SUPFAM" id="SSF53756">
    <property type="entry name" value="UDP-Glycosyltransferase/glycogen phosphorylase"/>
    <property type="match status" value="1"/>
</dbReference>
<dbReference type="EMBL" id="MEZK01000010">
    <property type="protein sequence ID" value="OGD63271.1"/>
    <property type="molecule type" value="Genomic_DNA"/>
</dbReference>
<evidence type="ECO:0000313" key="2">
    <source>
        <dbReference type="EMBL" id="OGD63271.1"/>
    </source>
</evidence>
<accession>A0A1F5E7F2</accession>
<dbReference type="PANTHER" id="PTHR45947">
    <property type="entry name" value="SULFOQUINOVOSYL TRANSFERASE SQD2"/>
    <property type="match status" value="1"/>
</dbReference>
<dbReference type="InterPro" id="IPR050194">
    <property type="entry name" value="Glycosyltransferase_grp1"/>
</dbReference>
<name>A0A1F5E7F2_9BACT</name>
<dbReference type="CDD" id="cd03801">
    <property type="entry name" value="GT4_PimA-like"/>
    <property type="match status" value="1"/>
</dbReference>
<evidence type="ECO:0000313" key="3">
    <source>
        <dbReference type="Proteomes" id="UP000177006"/>
    </source>
</evidence>
<dbReference type="Proteomes" id="UP000177006">
    <property type="component" value="Unassembled WGS sequence"/>
</dbReference>
<organism evidence="2 3">
    <name type="scientific">Candidatus Beckwithbacteria bacterium RBG_13_42_9</name>
    <dbReference type="NCBI Taxonomy" id="1797457"/>
    <lineage>
        <taxon>Bacteria</taxon>
        <taxon>Candidatus Beckwithiibacteriota</taxon>
    </lineage>
</organism>
<dbReference type="AlphaFoldDB" id="A0A1F5E7F2"/>
<dbReference type="GO" id="GO:0016757">
    <property type="term" value="F:glycosyltransferase activity"/>
    <property type="evidence" value="ECO:0007669"/>
    <property type="project" value="InterPro"/>
</dbReference>
<evidence type="ECO:0000259" key="1">
    <source>
        <dbReference type="Pfam" id="PF00534"/>
    </source>
</evidence>
<reference evidence="2 3" key="1">
    <citation type="journal article" date="2016" name="Nat. Commun.">
        <title>Thousands of microbial genomes shed light on interconnected biogeochemical processes in an aquifer system.</title>
        <authorList>
            <person name="Anantharaman K."/>
            <person name="Brown C.T."/>
            <person name="Hug L.A."/>
            <person name="Sharon I."/>
            <person name="Castelle C.J."/>
            <person name="Probst A.J."/>
            <person name="Thomas B.C."/>
            <person name="Singh A."/>
            <person name="Wilkins M.J."/>
            <person name="Karaoz U."/>
            <person name="Brodie E.L."/>
            <person name="Williams K.H."/>
            <person name="Hubbard S.S."/>
            <person name="Banfield J.F."/>
        </authorList>
    </citation>
    <scope>NUCLEOTIDE SEQUENCE [LARGE SCALE GENOMIC DNA]</scope>
</reference>
<proteinExistence type="predicted"/>
<sequence>MSRPKIKIALFQNLRSGGARRTVIEFGKRLAKNYLVDVYSLDPKTKKDFTFANKVKIFQFLISNDFLVAQKQIIFDLPKIHKKIADKINEGNYTVAYVDHDIFTKAPYVLRYLKIPSVYFCHEPPREFYESFSLFSSTAKLKIINLLRYYLKFIDKKNARYANVIISSSEYSRKRNSKVYKRRVLRTRSGVDTRIFKFLYRKRENFYLTVGALAIFKGYDLLIKSIALLPGKYSFPLVAIVPRKAGRDKKKIEELAREHKVDLKIIEVKSEKELVQYYNRARLCLFAPYFEPFGLIPIEAMACGLPVVGVMEGGLIETILPGLGWLARRDPKAYAKAIIEALNQKLSFKKSLKLRNYVEKTWNWDIGAKQLENILIDTAKIKSRHR</sequence>
<dbReference type="Pfam" id="PF00534">
    <property type="entry name" value="Glycos_transf_1"/>
    <property type="match status" value="1"/>
</dbReference>